<dbReference type="InterPro" id="IPR025510">
    <property type="entry name" value="DUF4397"/>
</dbReference>
<sequence>MRRTTTAAILAGLATTALAAPALAADQEATVSVLHGVPGLTVDVYVNGEETIPDFAPGTLTDPMMLPAGAYDIEVYADGDTPDSAEPALSAEGLEVPGGANLTLAAHLDESGTPMLSAFVNDISTTEAGDARLTVRHVAAAPAVDVRAGGSPVIEGLSNPDEAVLDLPATTVSADVVLAGTEDVVLGPADLDLAEGTNTIVYAWGSAADENLALAVQTIEGLHSAPEGVPSGLGGMAGDQGGTAQDGALLVLALAGAAGAVVAGRRLVRAGTTTNGRA</sequence>
<feature type="domain" description="DUF4397" evidence="2">
    <location>
        <begin position="29"/>
        <end position="147"/>
    </location>
</feature>
<dbReference type="KEGG" id="orn:DV701_13060"/>
<organism evidence="3 4">
    <name type="scientific">Ornithinimicrobium avium</name>
    <dbReference type="NCBI Taxonomy" id="2283195"/>
    <lineage>
        <taxon>Bacteria</taxon>
        <taxon>Bacillati</taxon>
        <taxon>Actinomycetota</taxon>
        <taxon>Actinomycetes</taxon>
        <taxon>Micrococcales</taxon>
        <taxon>Ornithinimicrobiaceae</taxon>
        <taxon>Ornithinimicrobium</taxon>
    </lineage>
</organism>
<feature type="chain" id="PRO_5038996002" evidence="1">
    <location>
        <begin position="20"/>
        <end position="278"/>
    </location>
</feature>
<dbReference type="RefSeq" id="WP_114928849.1">
    <property type="nucleotide sequence ID" value="NZ_CP031229.1"/>
</dbReference>
<dbReference type="OrthoDB" id="5800709at2"/>
<evidence type="ECO:0000313" key="3">
    <source>
        <dbReference type="EMBL" id="AXH96921.1"/>
    </source>
</evidence>
<evidence type="ECO:0000256" key="1">
    <source>
        <dbReference type="SAM" id="SignalP"/>
    </source>
</evidence>
<protein>
    <submittedName>
        <fullName evidence="3">DUF4397 domain-containing protein</fullName>
    </submittedName>
</protein>
<feature type="signal peptide" evidence="1">
    <location>
        <begin position="1"/>
        <end position="19"/>
    </location>
</feature>
<dbReference type="AlphaFoldDB" id="A0A345NPG3"/>
<dbReference type="Proteomes" id="UP000253790">
    <property type="component" value="Chromosome"/>
</dbReference>
<evidence type="ECO:0000259" key="2">
    <source>
        <dbReference type="Pfam" id="PF14344"/>
    </source>
</evidence>
<dbReference type="EMBL" id="CP031229">
    <property type="protein sequence ID" value="AXH96921.1"/>
    <property type="molecule type" value="Genomic_DNA"/>
</dbReference>
<keyword evidence="1" id="KW-0732">Signal</keyword>
<evidence type="ECO:0000313" key="4">
    <source>
        <dbReference type="Proteomes" id="UP000253790"/>
    </source>
</evidence>
<dbReference type="Pfam" id="PF14344">
    <property type="entry name" value="DUF4397"/>
    <property type="match status" value="1"/>
</dbReference>
<proteinExistence type="predicted"/>
<keyword evidence="4" id="KW-1185">Reference proteome</keyword>
<gene>
    <name evidence="3" type="ORF">DV701_13060</name>
</gene>
<reference evidence="3 4" key="1">
    <citation type="submission" date="2018-07" db="EMBL/GenBank/DDBJ databases">
        <title>Complete genome sequencing of Ornithinimicrobium sp. AMA3305.</title>
        <authorList>
            <person name="Bae J.-W."/>
        </authorList>
    </citation>
    <scope>NUCLEOTIDE SEQUENCE [LARGE SCALE GENOMIC DNA]</scope>
    <source>
        <strain evidence="3 4">AMA3305</strain>
    </source>
</reference>
<name>A0A345NPG3_9MICO</name>
<accession>A0A345NPG3</accession>